<name>A0A8K0NFP1_9HYPO</name>
<dbReference type="EMBL" id="SRPY01001036">
    <property type="protein sequence ID" value="KAG5915025.1"/>
    <property type="molecule type" value="Genomic_DNA"/>
</dbReference>
<sequence length="91" mass="9467">MKSAVVAAASLATAASAHMARAPLDLGIDLGGLLDVKVCLGLDIKLPLGISVESAGCPDGPPADDEIATWHPPHHVPMDDCDANDNDKWHY</sequence>
<gene>
    <name evidence="1" type="ORF">E4U42_000181</name>
</gene>
<dbReference type="OrthoDB" id="5154031at2759"/>
<dbReference type="AlphaFoldDB" id="A0A8K0NFP1"/>
<proteinExistence type="predicted"/>
<evidence type="ECO:0000313" key="1">
    <source>
        <dbReference type="EMBL" id="KAG5915025.1"/>
    </source>
</evidence>
<accession>A0A8K0NFP1</accession>
<reference evidence="1" key="1">
    <citation type="journal article" date="2020" name="bioRxiv">
        <title>Whole genome comparisons of ergot fungi reveals the divergence and evolution of species within the genus Claviceps are the result of varying mechanisms driving genome evolution and host range expansion.</title>
        <authorList>
            <person name="Wyka S.A."/>
            <person name="Mondo S.J."/>
            <person name="Liu M."/>
            <person name="Dettman J."/>
            <person name="Nalam V."/>
            <person name="Broders K.D."/>
        </authorList>
    </citation>
    <scope>NUCLEOTIDE SEQUENCE</scope>
    <source>
        <strain evidence="1">CCC 489</strain>
    </source>
</reference>
<protein>
    <submittedName>
        <fullName evidence="1">Uncharacterized protein</fullName>
    </submittedName>
</protein>
<comment type="caution">
    <text evidence="1">The sequence shown here is derived from an EMBL/GenBank/DDBJ whole genome shotgun (WGS) entry which is preliminary data.</text>
</comment>
<dbReference type="Proteomes" id="UP000811619">
    <property type="component" value="Unassembled WGS sequence"/>
</dbReference>
<organism evidence="1 2">
    <name type="scientific">Claviceps africana</name>
    <dbReference type="NCBI Taxonomy" id="83212"/>
    <lineage>
        <taxon>Eukaryota</taxon>
        <taxon>Fungi</taxon>
        <taxon>Dikarya</taxon>
        <taxon>Ascomycota</taxon>
        <taxon>Pezizomycotina</taxon>
        <taxon>Sordariomycetes</taxon>
        <taxon>Hypocreomycetidae</taxon>
        <taxon>Hypocreales</taxon>
        <taxon>Clavicipitaceae</taxon>
        <taxon>Claviceps</taxon>
    </lineage>
</organism>
<evidence type="ECO:0000313" key="2">
    <source>
        <dbReference type="Proteomes" id="UP000811619"/>
    </source>
</evidence>
<feature type="non-terminal residue" evidence="1">
    <location>
        <position position="91"/>
    </location>
</feature>
<keyword evidence="2" id="KW-1185">Reference proteome</keyword>